<accession>A0ABW3V1J6</accession>
<keyword evidence="3" id="KW-1185">Reference proteome</keyword>
<reference evidence="3" key="1">
    <citation type="journal article" date="2019" name="Int. J. Syst. Evol. Microbiol.">
        <title>The Global Catalogue of Microorganisms (GCM) 10K type strain sequencing project: providing services to taxonomists for standard genome sequencing and annotation.</title>
        <authorList>
            <consortium name="The Broad Institute Genomics Platform"/>
            <consortium name="The Broad Institute Genome Sequencing Center for Infectious Disease"/>
            <person name="Wu L."/>
            <person name="Ma J."/>
        </authorList>
    </citation>
    <scope>NUCLEOTIDE SEQUENCE [LARGE SCALE GENOMIC DNA]</scope>
    <source>
        <strain evidence="3">CCUG 49584</strain>
    </source>
</reference>
<protein>
    <submittedName>
        <fullName evidence="2">Uncharacterized protein</fullName>
    </submittedName>
</protein>
<keyword evidence="1" id="KW-0812">Transmembrane</keyword>
<organism evidence="2 3">
    <name type="scientific">Pseudochrobactrum kiredjianiae</name>
    <dbReference type="NCBI Taxonomy" id="386305"/>
    <lineage>
        <taxon>Bacteria</taxon>
        <taxon>Pseudomonadati</taxon>
        <taxon>Pseudomonadota</taxon>
        <taxon>Alphaproteobacteria</taxon>
        <taxon>Hyphomicrobiales</taxon>
        <taxon>Brucellaceae</taxon>
        <taxon>Pseudochrobactrum</taxon>
    </lineage>
</organism>
<feature type="transmembrane region" description="Helical" evidence="1">
    <location>
        <begin position="37"/>
        <end position="55"/>
    </location>
</feature>
<comment type="caution">
    <text evidence="2">The sequence shown here is derived from an EMBL/GenBank/DDBJ whole genome shotgun (WGS) entry which is preliminary data.</text>
</comment>
<proteinExistence type="predicted"/>
<feature type="transmembrane region" description="Helical" evidence="1">
    <location>
        <begin position="12"/>
        <end position="31"/>
    </location>
</feature>
<dbReference type="EMBL" id="JBHTMA010000026">
    <property type="protein sequence ID" value="MFD1226484.1"/>
    <property type="molecule type" value="Genomic_DNA"/>
</dbReference>
<gene>
    <name evidence="2" type="ORF">ACFQ35_04825</name>
</gene>
<evidence type="ECO:0000256" key="1">
    <source>
        <dbReference type="SAM" id="Phobius"/>
    </source>
</evidence>
<sequence length="65" mass="7198">MIKRILQNRLSYLSVSFVLFLAALPLVSLGTTNDWRLMSTIGMVALSVAAIIPPLQRVLFPPKSK</sequence>
<name>A0ABW3V1J6_9HYPH</name>
<dbReference type="Proteomes" id="UP001597263">
    <property type="component" value="Unassembled WGS sequence"/>
</dbReference>
<dbReference type="RefSeq" id="WP_289388143.1">
    <property type="nucleotide sequence ID" value="NZ_JAUCBM010000009.1"/>
</dbReference>
<evidence type="ECO:0000313" key="3">
    <source>
        <dbReference type="Proteomes" id="UP001597263"/>
    </source>
</evidence>
<keyword evidence="1" id="KW-1133">Transmembrane helix</keyword>
<keyword evidence="1" id="KW-0472">Membrane</keyword>
<evidence type="ECO:0000313" key="2">
    <source>
        <dbReference type="EMBL" id="MFD1226484.1"/>
    </source>
</evidence>